<dbReference type="Pfam" id="PF13420">
    <property type="entry name" value="Acetyltransf_4"/>
    <property type="match status" value="1"/>
</dbReference>
<evidence type="ECO:0000313" key="3">
    <source>
        <dbReference type="Proteomes" id="UP000095546"/>
    </source>
</evidence>
<sequence length="190" mass="21338">MEGNIEIRVARAQDAEALARIYAYYVEKTAITFEYEAPDAAEMEARRKEILEHYPYLVAEQAGHVLGYAYAHAFYGRAAYAWSVEVSIYVASDARGQGLGRKLYAALEDALRGMGVLNINACIAVPRAADDPYMTVGSLAFHKRLGYNMVGIFHQSGYKFGRWYDVAWMEKMLGEHEEPPAAVRDFHGID</sequence>
<dbReference type="EMBL" id="CYYU01000010">
    <property type="protein sequence ID" value="CUN86474.1"/>
    <property type="molecule type" value="Genomic_DNA"/>
</dbReference>
<dbReference type="PANTHER" id="PTHR43072">
    <property type="entry name" value="N-ACETYLTRANSFERASE"/>
    <property type="match status" value="1"/>
</dbReference>
<dbReference type="InterPro" id="IPR000182">
    <property type="entry name" value="GNAT_dom"/>
</dbReference>
<dbReference type="PROSITE" id="PS51186">
    <property type="entry name" value="GNAT"/>
    <property type="match status" value="1"/>
</dbReference>
<dbReference type="InterPro" id="IPR016181">
    <property type="entry name" value="Acyl_CoA_acyltransferase"/>
</dbReference>
<feature type="domain" description="N-acetyltransferase" evidence="1">
    <location>
        <begin position="5"/>
        <end position="174"/>
    </location>
</feature>
<dbReference type="Proteomes" id="UP000095546">
    <property type="component" value="Unassembled WGS sequence"/>
</dbReference>
<dbReference type="EC" id="2.3.1.183" evidence="2"/>
<evidence type="ECO:0000259" key="1">
    <source>
        <dbReference type="PROSITE" id="PS51186"/>
    </source>
</evidence>
<organism evidence="2 3">
    <name type="scientific">Mitsuokella jalaludinii</name>
    <dbReference type="NCBI Taxonomy" id="187979"/>
    <lineage>
        <taxon>Bacteria</taxon>
        <taxon>Bacillati</taxon>
        <taxon>Bacillota</taxon>
        <taxon>Negativicutes</taxon>
        <taxon>Selenomonadales</taxon>
        <taxon>Selenomonadaceae</taxon>
        <taxon>Mitsuokella</taxon>
    </lineage>
</organism>
<dbReference type="OrthoDB" id="9798006at2"/>
<evidence type="ECO:0000313" key="2">
    <source>
        <dbReference type="EMBL" id="CUN86474.1"/>
    </source>
</evidence>
<accession>A0A174ADI6</accession>
<dbReference type="STRING" id="187979.ERS852385_01557"/>
<name>A0A174ADI6_9FIRM</name>
<reference evidence="2 3" key="1">
    <citation type="submission" date="2015-09" db="EMBL/GenBank/DDBJ databases">
        <authorList>
            <consortium name="Pathogen Informatics"/>
        </authorList>
    </citation>
    <scope>NUCLEOTIDE SEQUENCE [LARGE SCALE GENOMIC DNA]</scope>
    <source>
        <strain evidence="2 3">2789STDY5608828</strain>
    </source>
</reference>
<dbReference type="SUPFAM" id="SSF55729">
    <property type="entry name" value="Acyl-CoA N-acyltransferases (Nat)"/>
    <property type="match status" value="1"/>
</dbReference>
<gene>
    <name evidence="2" type="primary">pat</name>
    <name evidence="2" type="ORF">ERS852385_01557</name>
</gene>
<dbReference type="AlphaFoldDB" id="A0A174ADI6"/>
<dbReference type="GO" id="GO:0102971">
    <property type="term" value="F:phosphinothricin N-acetyltransferase activity"/>
    <property type="evidence" value="ECO:0007669"/>
    <property type="project" value="UniProtKB-EC"/>
</dbReference>
<dbReference type="RefSeq" id="WP_055162008.1">
    <property type="nucleotide sequence ID" value="NZ_CABIWZ010000010.1"/>
</dbReference>
<dbReference type="CDD" id="cd04301">
    <property type="entry name" value="NAT_SF"/>
    <property type="match status" value="1"/>
</dbReference>
<dbReference type="PANTHER" id="PTHR43072:SF8">
    <property type="entry name" value="ACYLTRANSFERASE FABY-RELATED"/>
    <property type="match status" value="1"/>
</dbReference>
<proteinExistence type="predicted"/>
<keyword evidence="2" id="KW-0808">Transferase</keyword>
<keyword evidence="3" id="KW-1185">Reference proteome</keyword>
<protein>
    <submittedName>
        <fullName evidence="2">Phosphinothricin N-acetyltransferase</fullName>
        <ecNumber evidence="2">2.3.1.183</ecNumber>
    </submittedName>
</protein>
<keyword evidence="2" id="KW-0012">Acyltransferase</keyword>
<dbReference type="eggNOG" id="COG1247">
    <property type="taxonomic scope" value="Bacteria"/>
</dbReference>
<dbReference type="Gene3D" id="3.40.630.30">
    <property type="match status" value="1"/>
</dbReference>